<feature type="region of interest" description="Disordered" evidence="1">
    <location>
        <begin position="305"/>
        <end position="336"/>
    </location>
</feature>
<feature type="compositionally biased region" description="Basic residues" evidence="1">
    <location>
        <begin position="105"/>
        <end position="115"/>
    </location>
</feature>
<proteinExistence type="predicted"/>
<evidence type="ECO:0000313" key="3">
    <source>
        <dbReference type="Proteomes" id="UP000886595"/>
    </source>
</evidence>
<accession>A0A8X7RFE6</accession>
<dbReference type="AlphaFoldDB" id="A0A8X7RFE6"/>
<feature type="compositionally biased region" description="Basic and acidic residues" evidence="1">
    <location>
        <begin position="131"/>
        <end position="140"/>
    </location>
</feature>
<feature type="region of interest" description="Disordered" evidence="1">
    <location>
        <begin position="405"/>
        <end position="437"/>
    </location>
</feature>
<comment type="caution">
    <text evidence="2">The sequence shown here is derived from an EMBL/GenBank/DDBJ whole genome shotgun (WGS) entry which is preliminary data.</text>
</comment>
<sequence>MSLVILCEYSTIDRSILIECSVLDSQRRSLSIDRSDLDVGICSDTLSGAGNEAIDGVTGGGRPVCDNDQEKDKTSTHGEHSKDRRSYGRCLDVRVTESAPGVIPSKKKKKNKSSRKAVADFEGGKNLAETDQVRGDRSTNEADGSDDLTERDPAGSFGVKRKEPTGGSFPGPGEGKRKRSCDRSHPFLKEIALSASRLLPWGGSSPPYDRFVLVSSERWTFCHDKDASVVNNPDACSELVRRTQGGTHLMPVVPELAFSNGFIKSAQADMEAIVRQNQLILDYEQVLWRMSSDLSKAEAAIETKDAEIEKSKRDAQARGETPSSQPGFRDLRSDGHVGRLGDAEKGLIVSSLPRLEPLQGLNQFGSNLEIVDSEAVASLRYPALEVEHLAASLGRNSFDRAKTTVSKGRAAKLSDGTESAGATGAAVSDLVAEDQSP</sequence>
<feature type="compositionally biased region" description="Basic and acidic residues" evidence="1">
    <location>
        <begin position="68"/>
        <end position="95"/>
    </location>
</feature>
<reference evidence="2 3" key="1">
    <citation type="submission" date="2020-02" db="EMBL/GenBank/DDBJ databases">
        <authorList>
            <person name="Ma Q."/>
            <person name="Huang Y."/>
            <person name="Song X."/>
            <person name="Pei D."/>
        </authorList>
    </citation>
    <scope>NUCLEOTIDE SEQUENCE [LARGE SCALE GENOMIC DNA]</scope>
    <source>
        <strain evidence="2">Sxm20200214</strain>
        <tissue evidence="2">Leaf</tissue>
    </source>
</reference>
<dbReference type="Proteomes" id="UP000886595">
    <property type="component" value="Unassembled WGS sequence"/>
</dbReference>
<dbReference type="EMBL" id="JAAMPC010000010">
    <property type="protein sequence ID" value="KAG2286888.1"/>
    <property type="molecule type" value="Genomic_DNA"/>
</dbReference>
<keyword evidence="3" id="KW-1185">Reference proteome</keyword>
<feature type="compositionally biased region" description="Basic and acidic residues" evidence="1">
    <location>
        <begin position="305"/>
        <end position="317"/>
    </location>
</feature>
<evidence type="ECO:0000313" key="2">
    <source>
        <dbReference type="EMBL" id="KAG2286888.1"/>
    </source>
</evidence>
<evidence type="ECO:0000256" key="1">
    <source>
        <dbReference type="SAM" id="MobiDB-lite"/>
    </source>
</evidence>
<dbReference type="OrthoDB" id="1101306at2759"/>
<gene>
    <name evidence="2" type="ORF">Bca52824_046492</name>
</gene>
<feature type="region of interest" description="Disordered" evidence="1">
    <location>
        <begin position="53"/>
        <end position="182"/>
    </location>
</feature>
<protein>
    <submittedName>
        <fullName evidence="2">Uncharacterized protein</fullName>
    </submittedName>
</protein>
<organism evidence="2 3">
    <name type="scientific">Brassica carinata</name>
    <name type="common">Ethiopian mustard</name>
    <name type="synonym">Abyssinian cabbage</name>
    <dbReference type="NCBI Taxonomy" id="52824"/>
    <lineage>
        <taxon>Eukaryota</taxon>
        <taxon>Viridiplantae</taxon>
        <taxon>Streptophyta</taxon>
        <taxon>Embryophyta</taxon>
        <taxon>Tracheophyta</taxon>
        <taxon>Spermatophyta</taxon>
        <taxon>Magnoliopsida</taxon>
        <taxon>eudicotyledons</taxon>
        <taxon>Gunneridae</taxon>
        <taxon>Pentapetalae</taxon>
        <taxon>rosids</taxon>
        <taxon>malvids</taxon>
        <taxon>Brassicales</taxon>
        <taxon>Brassicaceae</taxon>
        <taxon>Brassiceae</taxon>
        <taxon>Brassica</taxon>
    </lineage>
</organism>
<name>A0A8X7RFE6_BRACI</name>